<feature type="compositionally biased region" description="Low complexity" evidence="5">
    <location>
        <begin position="665"/>
        <end position="682"/>
    </location>
</feature>
<protein>
    <recommendedName>
        <fullName evidence="10">PPPDE domain-containing protein</fullName>
    </recommendedName>
</protein>
<dbReference type="PANTHER" id="PTHR12378:SF7">
    <property type="entry name" value="DESUMOYLATING ISOPEPTIDASE 1"/>
    <property type="match status" value="1"/>
</dbReference>
<evidence type="ECO:0000256" key="5">
    <source>
        <dbReference type="SAM" id="MobiDB-lite"/>
    </source>
</evidence>
<dbReference type="Gene3D" id="3.30.70.330">
    <property type="match status" value="1"/>
</dbReference>
<dbReference type="InterPro" id="IPR035979">
    <property type="entry name" value="RBD_domain_sf"/>
</dbReference>
<dbReference type="PROSITE" id="PS50102">
    <property type="entry name" value="RRM"/>
    <property type="match status" value="1"/>
</dbReference>
<dbReference type="Pfam" id="PF00076">
    <property type="entry name" value="RRM_1"/>
    <property type="match status" value="1"/>
</dbReference>
<organism evidence="8 9">
    <name type="scientific">Prorocentrum cordatum</name>
    <dbReference type="NCBI Taxonomy" id="2364126"/>
    <lineage>
        <taxon>Eukaryota</taxon>
        <taxon>Sar</taxon>
        <taxon>Alveolata</taxon>
        <taxon>Dinophyceae</taxon>
        <taxon>Prorocentrales</taxon>
        <taxon>Prorocentraceae</taxon>
        <taxon>Prorocentrum</taxon>
    </lineage>
</organism>
<evidence type="ECO:0008006" key="10">
    <source>
        <dbReference type="Google" id="ProtNLM"/>
    </source>
</evidence>
<evidence type="ECO:0000256" key="4">
    <source>
        <dbReference type="PROSITE-ProRule" id="PRU00176"/>
    </source>
</evidence>
<keyword evidence="2" id="KW-0645">Protease</keyword>
<comment type="caution">
    <text evidence="8">The sequence shown here is derived from an EMBL/GenBank/DDBJ whole genome shotgun (WGS) entry which is preliminary data.</text>
</comment>
<feature type="region of interest" description="Disordered" evidence="5">
    <location>
        <begin position="625"/>
        <end position="646"/>
    </location>
</feature>
<dbReference type="SMART" id="SM00360">
    <property type="entry name" value="RRM"/>
    <property type="match status" value="1"/>
</dbReference>
<dbReference type="PANTHER" id="PTHR12378">
    <property type="entry name" value="DESUMOYLATING ISOPEPTIDASE"/>
    <property type="match status" value="1"/>
</dbReference>
<feature type="region of interest" description="Disordered" evidence="5">
    <location>
        <begin position="665"/>
        <end position="706"/>
    </location>
</feature>
<reference evidence="8" key="1">
    <citation type="submission" date="2023-10" db="EMBL/GenBank/DDBJ databases">
        <authorList>
            <person name="Chen Y."/>
            <person name="Shah S."/>
            <person name="Dougan E. K."/>
            <person name="Thang M."/>
            <person name="Chan C."/>
        </authorList>
    </citation>
    <scope>NUCLEOTIDE SEQUENCE [LARGE SCALE GENOMIC DNA]</scope>
</reference>
<dbReference type="InterPro" id="IPR042266">
    <property type="entry name" value="PPPDE_sf"/>
</dbReference>
<dbReference type="InterPro" id="IPR000504">
    <property type="entry name" value="RRM_dom"/>
</dbReference>
<comment type="similarity">
    <text evidence="1">Belongs to the DeSI family.</text>
</comment>
<keyword evidence="4" id="KW-0694">RNA-binding</keyword>
<keyword evidence="9" id="KW-1185">Reference proteome</keyword>
<dbReference type="SMART" id="SM01179">
    <property type="entry name" value="DUF862"/>
    <property type="match status" value="1"/>
</dbReference>
<evidence type="ECO:0000259" key="6">
    <source>
        <dbReference type="PROSITE" id="PS50102"/>
    </source>
</evidence>
<feature type="domain" description="RRM" evidence="6">
    <location>
        <begin position="550"/>
        <end position="620"/>
    </location>
</feature>
<feature type="domain" description="PPPDE" evidence="7">
    <location>
        <begin position="219"/>
        <end position="382"/>
    </location>
</feature>
<evidence type="ECO:0000313" key="8">
    <source>
        <dbReference type="EMBL" id="CAK0823159.1"/>
    </source>
</evidence>
<proteinExistence type="inferred from homology"/>
<evidence type="ECO:0000256" key="3">
    <source>
        <dbReference type="ARBA" id="ARBA00022801"/>
    </source>
</evidence>
<dbReference type="EMBL" id="CAUYUJ010008202">
    <property type="protein sequence ID" value="CAK0823159.1"/>
    <property type="molecule type" value="Genomic_DNA"/>
</dbReference>
<gene>
    <name evidence="8" type="ORF">PCOR1329_LOCUS23990</name>
</gene>
<evidence type="ECO:0000259" key="7">
    <source>
        <dbReference type="PROSITE" id="PS51858"/>
    </source>
</evidence>
<evidence type="ECO:0000313" key="9">
    <source>
        <dbReference type="Proteomes" id="UP001189429"/>
    </source>
</evidence>
<feature type="compositionally biased region" description="Low complexity" evidence="5">
    <location>
        <begin position="694"/>
        <end position="706"/>
    </location>
</feature>
<dbReference type="CDD" id="cd00590">
    <property type="entry name" value="RRM_SF"/>
    <property type="match status" value="1"/>
</dbReference>
<dbReference type="Pfam" id="PF05903">
    <property type="entry name" value="Peptidase_C97"/>
    <property type="match status" value="1"/>
</dbReference>
<sequence>MPLPGWPGCCSCGHDEHEVDAGIGWGLQDEYSLDLVPDEVLYSCHSPGSSSKPSAVAALPLARLKEEFDARAGPDGRVGSKELAEIWQACAVDRRQELGQAERAVIAIAAEHYMRHMKLSRDLRVGHCVLVAFMLGALTAPAHPGVPSLREVIKKVAKRDPEETLTRIVSEFLAVDRASTGVVKLSDVARSVPDFDCAGLGGDITLWDYVVHSLRRWTASVELIVYDLSKGVASVLGRTGACRGPRRLEALFHTSILVHGAEYWYGESIRRADDPPVSGAFGPPLDRFGRALLQPSAYVPGLRVVRLGRTFSSKTEVAYMASSMAGRRFAKGKYNAFSNNCNSFTHELSLLLTRRGIPRDVRMQSELLMSSPTVRMALPAIKLLLGEQGSQMDIVQEPLKPAAEETSRKSEEEVLGLRGLLCGFWSKDAGMSRYGVVASAWETSFDIREDLVRFVQGAQERLEGVLGRLQPLLRQLAGHTAPEKKHGWAAENKDEAPLHEKYKEAFRDPAAGAARDGEKHGTAGEAKAEPLLKPMVVKYQGKGDNPPPSDNLYVKGLPGWVTEEELREIFQDGEVQSMKIKAAEWGAIAFIRLLNKSAATRAIHKLNNTVPEVLRKKAEEWEKTRRAQRRHECPREGGRSSWPSPRSRLQWTSWRRASWSCWTWPSSSAWSSRRTAWWSSPCSPAPRRRRRASPEAGAPGPSAGCP</sequence>
<keyword evidence="3" id="KW-0378">Hydrolase</keyword>
<dbReference type="SUPFAM" id="SSF54928">
    <property type="entry name" value="RNA-binding domain, RBD"/>
    <property type="match status" value="1"/>
</dbReference>
<dbReference type="InterPro" id="IPR012677">
    <property type="entry name" value="Nucleotide-bd_a/b_plait_sf"/>
</dbReference>
<evidence type="ECO:0000256" key="2">
    <source>
        <dbReference type="ARBA" id="ARBA00022670"/>
    </source>
</evidence>
<evidence type="ECO:0000256" key="1">
    <source>
        <dbReference type="ARBA" id="ARBA00008140"/>
    </source>
</evidence>
<name>A0ABN9S130_9DINO</name>
<dbReference type="InterPro" id="IPR008580">
    <property type="entry name" value="PPPDE_dom"/>
</dbReference>
<dbReference type="Gene3D" id="3.90.1720.30">
    <property type="entry name" value="PPPDE domains"/>
    <property type="match status" value="1"/>
</dbReference>
<dbReference type="Proteomes" id="UP001189429">
    <property type="component" value="Unassembled WGS sequence"/>
</dbReference>
<feature type="compositionally biased region" description="Basic and acidic residues" evidence="5">
    <location>
        <begin position="625"/>
        <end position="638"/>
    </location>
</feature>
<dbReference type="PROSITE" id="PS51858">
    <property type="entry name" value="PPPDE"/>
    <property type="match status" value="1"/>
</dbReference>
<accession>A0ABN9S130</accession>